<name>A0ABY7H8S5_9BACT</name>
<accession>A0ABY7H8S5</accession>
<sequence length="580" mass="60139">MSDEPRPAQEARREHPLQDALARWLGVPTAQRAEIVRDMYSRHRADAVSYWLQLVLATGIATLGLVLSSTGVVIGAMLISPLMSPIVGLGMGLAVGSPLLTLRSMFRVAASIVWVVLLAAGLTVGLPFHETTTEIAARTSPTVLDLAVAAFCALAAGFTTARQSADTTSAAAGTAIGISLVPPLCVAGYGLGVSQWNIAGGALLLFTANFCAIIFCSALLFIGLGFNHVVLAEDGASGVGTRLQRFFGARYGVMWRLVLPALLLASVYVPLRAALGEVAWKIRVRDAVTRILAEVAPDDRSFRTALAVESSGVSVRLALIGSPEEAHAVETQLRSRIATAAGLEPEVDVTAVADERSLQKIAASMVTPPPPATPPPAPQPRPSSLRKPIEEALAAHWPEVGGALQGWQLEFGAERPTLRIRHQGPALGAAGEALLADFVGLALGESVAVRTEPVLTGRWSSEGLPPHEFLGALARGLAVGRHASGTRACVERPKTPDGPPGEGEPSRPEGVELARTADLLLDAFAGPGVEVRDGVVWAIDLVAGPCPPLHEPVGGGTGGTEAASMTGGGQPAAREGATSD</sequence>
<keyword evidence="4" id="KW-1185">Reference proteome</keyword>
<proteinExistence type="predicted"/>
<organism evidence="3 4">
    <name type="scientific">Nannocystis punicea</name>
    <dbReference type="NCBI Taxonomy" id="2995304"/>
    <lineage>
        <taxon>Bacteria</taxon>
        <taxon>Pseudomonadati</taxon>
        <taxon>Myxococcota</taxon>
        <taxon>Polyangia</taxon>
        <taxon>Nannocystales</taxon>
        <taxon>Nannocystaceae</taxon>
        <taxon>Nannocystis</taxon>
    </lineage>
</organism>
<feature type="transmembrane region" description="Helical" evidence="2">
    <location>
        <begin position="170"/>
        <end position="191"/>
    </location>
</feature>
<feature type="transmembrane region" description="Helical" evidence="2">
    <location>
        <begin position="73"/>
        <end position="96"/>
    </location>
</feature>
<feature type="compositionally biased region" description="Pro residues" evidence="1">
    <location>
        <begin position="367"/>
        <end position="381"/>
    </location>
</feature>
<feature type="region of interest" description="Disordered" evidence="1">
    <location>
        <begin position="484"/>
        <end position="509"/>
    </location>
</feature>
<feature type="region of interest" description="Disordered" evidence="1">
    <location>
        <begin position="365"/>
        <end position="384"/>
    </location>
</feature>
<feature type="transmembrane region" description="Helical" evidence="2">
    <location>
        <begin position="108"/>
        <end position="128"/>
    </location>
</feature>
<keyword evidence="2" id="KW-1133">Transmembrane helix</keyword>
<feature type="region of interest" description="Disordered" evidence="1">
    <location>
        <begin position="550"/>
        <end position="580"/>
    </location>
</feature>
<feature type="transmembrane region" description="Helical" evidence="2">
    <location>
        <begin position="203"/>
        <end position="232"/>
    </location>
</feature>
<gene>
    <name evidence="3" type="ORF">O0S08_05040</name>
</gene>
<evidence type="ECO:0000313" key="3">
    <source>
        <dbReference type="EMBL" id="WAS95507.1"/>
    </source>
</evidence>
<dbReference type="EMBL" id="CP114040">
    <property type="protein sequence ID" value="WAS95507.1"/>
    <property type="molecule type" value="Genomic_DNA"/>
</dbReference>
<dbReference type="RefSeq" id="WP_269037848.1">
    <property type="nucleotide sequence ID" value="NZ_CP114040.1"/>
</dbReference>
<dbReference type="InterPro" id="IPR005240">
    <property type="entry name" value="DUF389"/>
</dbReference>
<dbReference type="PANTHER" id="PTHR20992:SF9">
    <property type="entry name" value="AT15442P-RELATED"/>
    <property type="match status" value="1"/>
</dbReference>
<dbReference type="Proteomes" id="UP001164459">
    <property type="component" value="Chromosome"/>
</dbReference>
<evidence type="ECO:0000313" key="4">
    <source>
        <dbReference type="Proteomes" id="UP001164459"/>
    </source>
</evidence>
<protein>
    <submittedName>
        <fullName evidence="3">DUF389 domain-containing protein</fullName>
    </submittedName>
</protein>
<feature type="transmembrane region" description="Helical" evidence="2">
    <location>
        <begin position="47"/>
        <end position="67"/>
    </location>
</feature>
<evidence type="ECO:0000256" key="1">
    <source>
        <dbReference type="SAM" id="MobiDB-lite"/>
    </source>
</evidence>
<evidence type="ECO:0000256" key="2">
    <source>
        <dbReference type="SAM" id="Phobius"/>
    </source>
</evidence>
<keyword evidence="2" id="KW-0812">Transmembrane</keyword>
<reference evidence="3" key="1">
    <citation type="submission" date="2022-11" db="EMBL/GenBank/DDBJ databases">
        <title>Minimal conservation of predation-associated metabolite biosynthetic gene clusters underscores biosynthetic potential of Myxococcota including descriptions for ten novel species: Archangium lansinium sp. nov., Myxococcus landrumus sp. nov., Nannocystis bai.</title>
        <authorList>
            <person name="Ahearne A."/>
            <person name="Stevens C."/>
            <person name="Dowd S."/>
        </authorList>
    </citation>
    <scope>NUCLEOTIDE SEQUENCE</scope>
    <source>
        <strain evidence="3">Fl3</strain>
    </source>
</reference>
<dbReference type="PANTHER" id="PTHR20992">
    <property type="entry name" value="AT15442P-RELATED"/>
    <property type="match status" value="1"/>
</dbReference>
<dbReference type="Pfam" id="PF04087">
    <property type="entry name" value="DUF389"/>
    <property type="match status" value="1"/>
</dbReference>
<feature type="transmembrane region" description="Helical" evidence="2">
    <location>
        <begin position="253"/>
        <end position="271"/>
    </location>
</feature>
<feature type="transmembrane region" description="Helical" evidence="2">
    <location>
        <begin position="140"/>
        <end position="158"/>
    </location>
</feature>
<keyword evidence="2" id="KW-0472">Membrane</keyword>